<evidence type="ECO:0000313" key="1">
    <source>
        <dbReference type="EMBL" id="KAJ9060249.1"/>
    </source>
</evidence>
<keyword evidence="2" id="KW-1185">Reference proteome</keyword>
<dbReference type="EMBL" id="QTSX02005221">
    <property type="protein sequence ID" value="KAJ9060249.1"/>
    <property type="molecule type" value="Genomic_DNA"/>
</dbReference>
<organism evidence="1 2">
    <name type="scientific">Entomophthora muscae</name>
    <dbReference type="NCBI Taxonomy" id="34485"/>
    <lineage>
        <taxon>Eukaryota</taxon>
        <taxon>Fungi</taxon>
        <taxon>Fungi incertae sedis</taxon>
        <taxon>Zoopagomycota</taxon>
        <taxon>Entomophthoromycotina</taxon>
        <taxon>Entomophthoromycetes</taxon>
        <taxon>Entomophthorales</taxon>
        <taxon>Entomophthoraceae</taxon>
        <taxon>Entomophthora</taxon>
    </lineage>
</organism>
<comment type="caution">
    <text evidence="1">The sequence shown here is derived from an EMBL/GenBank/DDBJ whole genome shotgun (WGS) entry which is preliminary data.</text>
</comment>
<proteinExistence type="predicted"/>
<dbReference type="Proteomes" id="UP001165960">
    <property type="component" value="Unassembled WGS sequence"/>
</dbReference>
<accession>A0ACC2SCW6</accession>
<protein>
    <submittedName>
        <fullName evidence="1">Uncharacterized protein</fullName>
    </submittedName>
</protein>
<reference evidence="1" key="1">
    <citation type="submission" date="2022-04" db="EMBL/GenBank/DDBJ databases">
        <title>Genome of the entomopathogenic fungus Entomophthora muscae.</title>
        <authorList>
            <person name="Elya C."/>
            <person name="Lovett B.R."/>
            <person name="Lee E."/>
            <person name="Macias A.M."/>
            <person name="Hajek A.E."/>
            <person name="De Bivort B.L."/>
            <person name="Kasson M.T."/>
            <person name="De Fine Licht H.H."/>
            <person name="Stajich J.E."/>
        </authorList>
    </citation>
    <scope>NUCLEOTIDE SEQUENCE</scope>
    <source>
        <strain evidence="1">Berkeley</strain>
    </source>
</reference>
<evidence type="ECO:0000313" key="2">
    <source>
        <dbReference type="Proteomes" id="UP001165960"/>
    </source>
</evidence>
<gene>
    <name evidence="1" type="ORF">DSO57_1032856</name>
</gene>
<sequence length="111" mass="13114">MSWKHVGDLESYVPWAGMHWGYKMPYFLLYQNTVMTSMIVSGIYWTLLAKKEMSTLTRTEKYLSIAMHAFNIFMTFSELILSRNPFVLSHVLFYLPITLLYIPYALLLNKM</sequence>
<name>A0ACC2SCW6_9FUNG</name>